<evidence type="ECO:0000256" key="1">
    <source>
        <dbReference type="SAM" id="MobiDB-lite"/>
    </source>
</evidence>
<proteinExistence type="predicted"/>
<reference evidence="3" key="1">
    <citation type="journal article" date="2019" name="Int. J. Syst. Evol. Microbiol.">
        <title>The Global Catalogue of Microorganisms (GCM) 10K type strain sequencing project: providing services to taxonomists for standard genome sequencing and annotation.</title>
        <authorList>
            <consortium name="The Broad Institute Genomics Platform"/>
            <consortium name="The Broad Institute Genome Sequencing Center for Infectious Disease"/>
            <person name="Wu L."/>
            <person name="Ma J."/>
        </authorList>
    </citation>
    <scope>NUCLEOTIDE SEQUENCE [LARGE SCALE GENOMIC DNA]</scope>
    <source>
        <strain evidence="3">ZS-22-S1</strain>
    </source>
</reference>
<sequence length="214" mass="23330">MNDLTSFAALQARVYAFLEQQDEATLRAVASGTVRLAVVHADETQGAPPAPADLARTPSHDPAQVARLLPTLASEDERRTYLNETGFTKKELNAVAKALGLRRYSGLTLDKLVNLLVGPGQDQQTPTRRMPSAPQVTKPNADVAAIASRLRETETEEEGAEYLHAQNLDADGLLSVAAALGLTRVNRLRQANLEKRVLKQAIGARRKFDGLRNW</sequence>
<comment type="caution">
    <text evidence="2">The sequence shown here is derived from an EMBL/GenBank/DDBJ whole genome shotgun (WGS) entry which is preliminary data.</text>
</comment>
<feature type="region of interest" description="Disordered" evidence="1">
    <location>
        <begin position="118"/>
        <end position="139"/>
    </location>
</feature>
<keyword evidence="3" id="KW-1185">Reference proteome</keyword>
<dbReference type="EMBL" id="JBHSIS010000009">
    <property type="protein sequence ID" value="MFC4855864.1"/>
    <property type="molecule type" value="Genomic_DNA"/>
</dbReference>
<evidence type="ECO:0000313" key="2">
    <source>
        <dbReference type="EMBL" id="MFC4855864.1"/>
    </source>
</evidence>
<name>A0ABV9S7X4_9PSEU</name>
<protein>
    <submittedName>
        <fullName evidence="2">Uncharacterized protein</fullName>
    </submittedName>
</protein>
<dbReference type="RefSeq" id="WP_378057833.1">
    <property type="nucleotide sequence ID" value="NZ_JBHSIS010000009.1"/>
</dbReference>
<dbReference type="Proteomes" id="UP001595859">
    <property type="component" value="Unassembled WGS sequence"/>
</dbReference>
<gene>
    <name evidence="2" type="ORF">ACFPCV_20320</name>
</gene>
<evidence type="ECO:0000313" key="3">
    <source>
        <dbReference type="Proteomes" id="UP001595859"/>
    </source>
</evidence>
<organism evidence="2 3">
    <name type="scientific">Actinophytocola glycyrrhizae</name>
    <dbReference type="NCBI Taxonomy" id="2044873"/>
    <lineage>
        <taxon>Bacteria</taxon>
        <taxon>Bacillati</taxon>
        <taxon>Actinomycetota</taxon>
        <taxon>Actinomycetes</taxon>
        <taxon>Pseudonocardiales</taxon>
        <taxon>Pseudonocardiaceae</taxon>
    </lineage>
</organism>
<accession>A0ABV9S7X4</accession>